<protein>
    <recommendedName>
        <fullName evidence="3">cellulase</fullName>
        <ecNumber evidence="3">3.2.1.4</ecNumber>
    </recommendedName>
</protein>
<sequence length="1111" mass="124826">MGRRIRLLMQNLAKNADSSRPDFPLQQDHEVRAEIDSHQNKVTEKEGARADCSESTKPVMESYASKVKEGVVAATSTWMRSYYSESEKEQNKHPIAVPATIADAAVVIAQAAVAVVRLTSHSRGTMFNGGRKRVCVTNPHLVFFLGKKSDESFKVISEVARRYSPTGSDPLIFYNSTSYWDEYLWGGAWMYYATGNSSYLALVTTPGLAKYAGAFWRGPDFGVLSWDNKLTGAQELLTDIAAEICLSQIHELVEQPNTKFQVLLGQCHRHRALAASGAASIPINVTMPKVEFGRDTILKDFPKKELDAEGDLEFQNLFPGYRVWGCLKEGEEISRMFTERDTDDNVGKVRVKGGLDEVRFPEVDAFSVSYMPAELGPYVVTGFKDTFPDPGVGRPGEGQHNGVFGYNLLSGCSFWTLAIWLRMLRREVRLAFNSSLFQAESSFLRGSRIAWTNRFSVEDDGSVVRADDREVVQGGVREAGAPLCGAEGSIKMLFNDLSTFPLVRPGKRDARAAEINQYGVKKKIVKRIGSCRVKIDFTEFLILIRYTIKGTVGEGAKPVYRITVRRFMRGDKQVAGFSDDLSLLDVRSLYRDEGDQGLVCEQVNQNSNKAVAKRFRITFFKVVFDVLSNFVPYHFKSINIVHATSVHEICIGHLSVSIVEYSEHTPKRKKLNVMNLSRYTMKEKVPPTASNKRKRELDRADPEYLNFEDLVTYKKKNVETTTVVSRNTVKQCPPNTIEQSPLNIVQTTNDGVSKHGGAHVEDGDEIVLGRIMSVVLGIIVKARAANNDEVGPIDTSFLRSFKFHRARKNLLLDLKGFKALKESGAGNSLLLKKLREYYAYKLEKVLSDGTAMRDKMKGLTARPLARAYMLYVLGSFLFPMKNGTDVSAGDKRDSAHGFKEITYFYGALRCPSFGSQKSRDDDIGMSGIHQKNKACINEDGDTPVDYYEAGGEQYHASLNDHATLSPNAHDTIPTRDESYRLDQQIKALNDELQKLKEDKDQESNANINLPEALKEKILNWTSKYKKKVVRVTQQTNNLRKKLANAEEMKKSLEVNNNEWEIWRQSLKKALTSEGIGDMEDPTFEELFDQNERFTTITQQGPKGDYQEDLVS</sequence>
<feature type="domain" description="Glycoside hydrolase family 9" evidence="10">
    <location>
        <begin position="137"/>
        <end position="242"/>
    </location>
</feature>
<evidence type="ECO:0000256" key="2">
    <source>
        <dbReference type="ARBA" id="ARBA00007072"/>
    </source>
</evidence>
<reference evidence="11 12" key="1">
    <citation type="journal article" date="2020" name="IScience">
        <title>Genome Sequencing of the Endangered Kingdonia uniflora (Circaeasteraceae, Ranunculales) Reveals Potential Mechanisms of Evolutionary Specialization.</title>
        <authorList>
            <person name="Sun Y."/>
            <person name="Deng T."/>
            <person name="Zhang A."/>
            <person name="Moore M.J."/>
            <person name="Landis J.B."/>
            <person name="Lin N."/>
            <person name="Zhang H."/>
            <person name="Zhang X."/>
            <person name="Huang J."/>
            <person name="Zhang X."/>
            <person name="Sun H."/>
            <person name="Wang H."/>
        </authorList>
    </citation>
    <scope>NUCLEOTIDE SEQUENCE [LARGE SCALE GENOMIC DNA]</scope>
    <source>
        <strain evidence="11">TB1705</strain>
        <tissue evidence="11">Leaf</tissue>
    </source>
</reference>
<evidence type="ECO:0000256" key="1">
    <source>
        <dbReference type="ARBA" id="ARBA00000966"/>
    </source>
</evidence>
<keyword evidence="8" id="KW-0624">Polysaccharide degradation</keyword>
<proteinExistence type="inferred from homology"/>
<evidence type="ECO:0000313" key="12">
    <source>
        <dbReference type="Proteomes" id="UP000541444"/>
    </source>
</evidence>
<dbReference type="InterPro" id="IPR008928">
    <property type="entry name" value="6-hairpin_glycosidase_sf"/>
</dbReference>
<evidence type="ECO:0000256" key="3">
    <source>
        <dbReference type="ARBA" id="ARBA00012601"/>
    </source>
</evidence>
<evidence type="ECO:0000256" key="5">
    <source>
        <dbReference type="ARBA" id="ARBA00023001"/>
    </source>
</evidence>
<keyword evidence="9" id="KW-0175">Coiled coil</keyword>
<evidence type="ECO:0000256" key="9">
    <source>
        <dbReference type="SAM" id="Coils"/>
    </source>
</evidence>
<keyword evidence="12" id="KW-1185">Reference proteome</keyword>
<dbReference type="GO" id="GO:0008810">
    <property type="term" value="F:cellulase activity"/>
    <property type="evidence" value="ECO:0007669"/>
    <property type="project" value="UniProtKB-EC"/>
</dbReference>
<keyword evidence="4" id="KW-0378">Hydrolase</keyword>
<dbReference type="EC" id="3.2.1.4" evidence="3"/>
<dbReference type="Pfam" id="PF00759">
    <property type="entry name" value="Glyco_hydro_9"/>
    <property type="match status" value="1"/>
</dbReference>
<keyword evidence="7" id="KW-0326">Glycosidase</keyword>
<name>A0A7J7M6W0_9MAGN</name>
<dbReference type="AlphaFoldDB" id="A0A7J7M6W0"/>
<gene>
    <name evidence="11" type="ORF">GIB67_022231</name>
</gene>
<dbReference type="PANTHER" id="PTHR22298">
    <property type="entry name" value="ENDO-1,4-BETA-GLUCANASE"/>
    <property type="match status" value="1"/>
</dbReference>
<feature type="coiled-coil region" evidence="9">
    <location>
        <begin position="978"/>
        <end position="1055"/>
    </location>
</feature>
<dbReference type="InterPro" id="IPR012341">
    <property type="entry name" value="6hp_glycosidase-like_sf"/>
</dbReference>
<dbReference type="InterPro" id="IPR001701">
    <property type="entry name" value="Glyco_hydro_9"/>
</dbReference>
<keyword evidence="6" id="KW-0119">Carbohydrate metabolism</keyword>
<dbReference type="GO" id="GO:0030245">
    <property type="term" value="P:cellulose catabolic process"/>
    <property type="evidence" value="ECO:0007669"/>
    <property type="project" value="UniProtKB-KW"/>
</dbReference>
<comment type="catalytic activity">
    <reaction evidence="1">
        <text>Endohydrolysis of (1-&gt;4)-beta-D-glucosidic linkages in cellulose, lichenin and cereal beta-D-glucans.</text>
        <dbReference type="EC" id="3.2.1.4"/>
    </reaction>
</comment>
<evidence type="ECO:0000256" key="6">
    <source>
        <dbReference type="ARBA" id="ARBA00023277"/>
    </source>
</evidence>
<organism evidence="11 12">
    <name type="scientific">Kingdonia uniflora</name>
    <dbReference type="NCBI Taxonomy" id="39325"/>
    <lineage>
        <taxon>Eukaryota</taxon>
        <taxon>Viridiplantae</taxon>
        <taxon>Streptophyta</taxon>
        <taxon>Embryophyta</taxon>
        <taxon>Tracheophyta</taxon>
        <taxon>Spermatophyta</taxon>
        <taxon>Magnoliopsida</taxon>
        <taxon>Ranunculales</taxon>
        <taxon>Circaeasteraceae</taxon>
        <taxon>Kingdonia</taxon>
    </lineage>
</organism>
<keyword evidence="5" id="KW-0136">Cellulose degradation</keyword>
<evidence type="ECO:0000259" key="10">
    <source>
        <dbReference type="Pfam" id="PF00759"/>
    </source>
</evidence>
<dbReference type="Gene3D" id="1.50.10.10">
    <property type="match status" value="1"/>
</dbReference>
<dbReference type="EMBL" id="JACGCM010001727">
    <property type="protein sequence ID" value="KAF6150619.1"/>
    <property type="molecule type" value="Genomic_DNA"/>
</dbReference>
<comment type="caution">
    <text evidence="11">The sequence shown here is derived from an EMBL/GenBank/DDBJ whole genome shotgun (WGS) entry which is preliminary data.</text>
</comment>
<dbReference type="Proteomes" id="UP000541444">
    <property type="component" value="Unassembled WGS sequence"/>
</dbReference>
<accession>A0A7J7M6W0</accession>
<evidence type="ECO:0000256" key="4">
    <source>
        <dbReference type="ARBA" id="ARBA00022801"/>
    </source>
</evidence>
<dbReference type="SUPFAM" id="SSF48208">
    <property type="entry name" value="Six-hairpin glycosidases"/>
    <property type="match status" value="1"/>
</dbReference>
<evidence type="ECO:0000256" key="8">
    <source>
        <dbReference type="ARBA" id="ARBA00023326"/>
    </source>
</evidence>
<evidence type="ECO:0000313" key="11">
    <source>
        <dbReference type="EMBL" id="KAF6150619.1"/>
    </source>
</evidence>
<evidence type="ECO:0000256" key="7">
    <source>
        <dbReference type="ARBA" id="ARBA00023295"/>
    </source>
</evidence>
<comment type="similarity">
    <text evidence="2">Belongs to the glycosyl hydrolase 9 (cellulase E) family.</text>
</comment>